<dbReference type="Gene3D" id="3.40.1160.10">
    <property type="entry name" value="Acetylglutamate kinase-like"/>
    <property type="match status" value="1"/>
</dbReference>
<dbReference type="InterPro" id="IPR003964">
    <property type="entry name" value="Carb_kinase"/>
</dbReference>
<dbReference type="Pfam" id="PF00696">
    <property type="entry name" value="AA_kinase"/>
    <property type="match status" value="1"/>
</dbReference>
<organism evidence="5 6">
    <name type="scientific">Zophobas morio</name>
    <dbReference type="NCBI Taxonomy" id="2755281"/>
    <lineage>
        <taxon>Eukaryota</taxon>
        <taxon>Metazoa</taxon>
        <taxon>Ecdysozoa</taxon>
        <taxon>Arthropoda</taxon>
        <taxon>Hexapoda</taxon>
        <taxon>Insecta</taxon>
        <taxon>Pterygota</taxon>
        <taxon>Neoptera</taxon>
        <taxon>Endopterygota</taxon>
        <taxon>Coleoptera</taxon>
        <taxon>Polyphaga</taxon>
        <taxon>Cucujiformia</taxon>
        <taxon>Tenebrionidae</taxon>
        <taxon>Zophobas</taxon>
    </lineage>
</organism>
<dbReference type="InterPro" id="IPR036393">
    <property type="entry name" value="AceGlu_kinase-like_sf"/>
</dbReference>
<dbReference type="SUPFAM" id="SSF53633">
    <property type="entry name" value="Carbamate kinase-like"/>
    <property type="match status" value="1"/>
</dbReference>
<sequence length="133" mass="13803">MVDNGFVTITAGGGGIPVVEDNGTLKGVAAVIDKDFAAAKVAELIHADKFIILTAVDKVMINYKKDNQESLDKLTLADCDKHIADGQFAAGSMLPKIEAAMSFVKSTGISSFIGSLENAAKVIAGESGTEISK</sequence>
<dbReference type="GO" id="GO:0019546">
    <property type="term" value="P:L-arginine deiminase pathway"/>
    <property type="evidence" value="ECO:0007669"/>
    <property type="project" value="TreeGrafter"/>
</dbReference>
<comment type="caution">
    <text evidence="5">The sequence shown here is derived from an EMBL/GenBank/DDBJ whole genome shotgun (WGS) entry which is preliminary data.</text>
</comment>
<evidence type="ECO:0000256" key="1">
    <source>
        <dbReference type="ARBA" id="ARBA00011066"/>
    </source>
</evidence>
<reference evidence="5" key="1">
    <citation type="journal article" date="2023" name="G3 (Bethesda)">
        <title>Whole genome assemblies of Zophobas morio and Tenebrio molitor.</title>
        <authorList>
            <person name="Kaur S."/>
            <person name="Stinson S.A."/>
            <person name="diCenzo G.C."/>
        </authorList>
    </citation>
    <scope>NUCLEOTIDE SEQUENCE</scope>
    <source>
        <strain evidence="5">QUZm001</strain>
    </source>
</reference>
<dbReference type="PANTHER" id="PTHR30409">
    <property type="entry name" value="CARBAMATE KINASE"/>
    <property type="match status" value="1"/>
</dbReference>
<dbReference type="EMBL" id="JALNTZ010000253">
    <property type="protein sequence ID" value="KAJ3636309.1"/>
    <property type="molecule type" value="Genomic_DNA"/>
</dbReference>
<comment type="similarity">
    <text evidence="1">Belongs to the carbamate kinase family.</text>
</comment>
<dbReference type="InterPro" id="IPR001048">
    <property type="entry name" value="Asp/Glu/Uridylate_kinase"/>
</dbReference>
<gene>
    <name evidence="5" type="ORF">Zmor_008904</name>
</gene>
<evidence type="ECO:0000313" key="5">
    <source>
        <dbReference type="EMBL" id="KAJ3636309.1"/>
    </source>
</evidence>
<feature type="domain" description="Aspartate/glutamate/uridylate kinase" evidence="4">
    <location>
        <begin position="1"/>
        <end position="114"/>
    </location>
</feature>
<evidence type="ECO:0000259" key="4">
    <source>
        <dbReference type="Pfam" id="PF00696"/>
    </source>
</evidence>
<dbReference type="GO" id="GO:0005829">
    <property type="term" value="C:cytosol"/>
    <property type="evidence" value="ECO:0007669"/>
    <property type="project" value="TreeGrafter"/>
</dbReference>
<keyword evidence="2" id="KW-0808">Transferase</keyword>
<keyword evidence="3" id="KW-0418">Kinase</keyword>
<evidence type="ECO:0000256" key="2">
    <source>
        <dbReference type="ARBA" id="ARBA00022679"/>
    </source>
</evidence>
<name>A0AA38HKU6_9CUCU</name>
<proteinExistence type="inferred from homology"/>
<dbReference type="AlphaFoldDB" id="A0AA38HKU6"/>
<accession>A0AA38HKU6</accession>
<keyword evidence="6" id="KW-1185">Reference proteome</keyword>
<dbReference type="Proteomes" id="UP001168821">
    <property type="component" value="Unassembled WGS sequence"/>
</dbReference>
<evidence type="ECO:0000313" key="6">
    <source>
        <dbReference type="Proteomes" id="UP001168821"/>
    </source>
</evidence>
<protein>
    <recommendedName>
        <fullName evidence="4">Aspartate/glutamate/uridylate kinase domain-containing protein</fullName>
    </recommendedName>
</protein>
<dbReference type="PANTHER" id="PTHR30409:SF1">
    <property type="entry name" value="CARBAMATE KINASE-RELATED"/>
    <property type="match status" value="1"/>
</dbReference>
<evidence type="ECO:0000256" key="3">
    <source>
        <dbReference type="ARBA" id="ARBA00022777"/>
    </source>
</evidence>
<dbReference type="GO" id="GO:0008804">
    <property type="term" value="F:carbamate kinase activity"/>
    <property type="evidence" value="ECO:0007669"/>
    <property type="project" value="InterPro"/>
</dbReference>
<dbReference type="PRINTS" id="PR01469">
    <property type="entry name" value="CARBMTKINASE"/>
</dbReference>